<dbReference type="AlphaFoldDB" id="A0A9D1RT15"/>
<gene>
    <name evidence="1" type="ORF">H9868_05275</name>
</gene>
<comment type="caution">
    <text evidence="1">The sequence shown here is derived from an EMBL/GenBank/DDBJ whole genome shotgun (WGS) entry which is preliminary data.</text>
</comment>
<dbReference type="PANTHER" id="PTHR36454">
    <property type="entry name" value="LMO2823 PROTEIN"/>
    <property type="match status" value="1"/>
</dbReference>
<evidence type="ECO:0000313" key="1">
    <source>
        <dbReference type="EMBL" id="HIW93936.1"/>
    </source>
</evidence>
<name>A0A9D1RT15_9FIRM</name>
<dbReference type="Proteomes" id="UP000824192">
    <property type="component" value="Unassembled WGS sequence"/>
</dbReference>
<dbReference type="PANTHER" id="PTHR36454:SF1">
    <property type="entry name" value="DUF1015 DOMAIN-CONTAINING PROTEIN"/>
    <property type="match status" value="1"/>
</dbReference>
<organism evidence="1 2">
    <name type="scientific">Candidatus Flavonifractor merdipullorum</name>
    <dbReference type="NCBI Taxonomy" id="2838590"/>
    <lineage>
        <taxon>Bacteria</taxon>
        <taxon>Bacillati</taxon>
        <taxon>Bacillota</taxon>
        <taxon>Clostridia</taxon>
        <taxon>Eubacteriales</taxon>
        <taxon>Oscillospiraceae</taxon>
        <taxon>Flavonifractor</taxon>
    </lineage>
</organism>
<dbReference type="EMBL" id="DXGA01000106">
    <property type="protein sequence ID" value="HIW93936.1"/>
    <property type="molecule type" value="Genomic_DNA"/>
</dbReference>
<sequence>MNDLFHGLAFTPADLLLPRNCDLKRWSVVACDQYTAQPEYWQRVAEFVGTAPSTLALVLPESCLDGPNVGTDIVEVNNNMTRYLREDRFQPIQNAMIYVERRLRGGGVRRGLVGKLDLERYDYETGAQSLIRSTEGVVPARIPPRVAVRKNARLELSHVMVLVDDPEAWLFDPLTAAKDRMEKLYDFSLMEDGGHLTGWKLDEEALAQVASALRRLEDPKTFRSRYGQSQPMAYAVGDGNHSLATAKECYERQKRMVPPSQWAGLPARYAMVELTNLREESLKFEPIHRILFGVDPQQLLSELKKAFHGAYEGQGPGQVIHYIAAGQEGFLTVPRPQTHLLLAALQPFLDDYLIRHGGGMDYIHGEDVLRSLAAGTGCMGFLLPAIDKGSFFAGIARDGILPRKTFSMGQAHDKRFYLEARKIR</sequence>
<evidence type="ECO:0000313" key="2">
    <source>
        <dbReference type="Proteomes" id="UP000824192"/>
    </source>
</evidence>
<accession>A0A9D1RT15</accession>
<proteinExistence type="predicted"/>
<protein>
    <submittedName>
        <fullName evidence="1">DUF1015 domain-containing protein</fullName>
    </submittedName>
</protein>
<dbReference type="Pfam" id="PF06245">
    <property type="entry name" value="DUF1015"/>
    <property type="match status" value="1"/>
</dbReference>
<reference evidence="1" key="2">
    <citation type="submission" date="2021-04" db="EMBL/GenBank/DDBJ databases">
        <authorList>
            <person name="Gilroy R."/>
        </authorList>
    </citation>
    <scope>NUCLEOTIDE SEQUENCE</scope>
    <source>
        <strain evidence="1">ChiGjej6B6-1540</strain>
    </source>
</reference>
<reference evidence="1" key="1">
    <citation type="journal article" date="2021" name="PeerJ">
        <title>Extensive microbial diversity within the chicken gut microbiome revealed by metagenomics and culture.</title>
        <authorList>
            <person name="Gilroy R."/>
            <person name="Ravi A."/>
            <person name="Getino M."/>
            <person name="Pursley I."/>
            <person name="Horton D.L."/>
            <person name="Alikhan N.F."/>
            <person name="Baker D."/>
            <person name="Gharbi K."/>
            <person name="Hall N."/>
            <person name="Watson M."/>
            <person name="Adriaenssens E.M."/>
            <person name="Foster-Nyarko E."/>
            <person name="Jarju S."/>
            <person name="Secka A."/>
            <person name="Antonio M."/>
            <person name="Oren A."/>
            <person name="Chaudhuri R.R."/>
            <person name="La Ragione R."/>
            <person name="Hildebrand F."/>
            <person name="Pallen M.J."/>
        </authorList>
    </citation>
    <scope>NUCLEOTIDE SEQUENCE</scope>
    <source>
        <strain evidence="1">ChiGjej6B6-1540</strain>
    </source>
</reference>
<dbReference type="InterPro" id="IPR008323">
    <property type="entry name" value="UCP033563"/>
</dbReference>